<dbReference type="SMART" id="SM00448">
    <property type="entry name" value="REC"/>
    <property type="match status" value="1"/>
</dbReference>
<dbReference type="SUPFAM" id="SSF52172">
    <property type="entry name" value="CheY-like"/>
    <property type="match status" value="1"/>
</dbReference>
<dbReference type="Proteomes" id="UP000676649">
    <property type="component" value="Chromosome"/>
</dbReference>
<gene>
    <name evidence="6" type="ORF">KEF85_11980</name>
</gene>
<dbReference type="Gene3D" id="1.10.10.10">
    <property type="entry name" value="Winged helix-like DNA-binding domain superfamily/Winged helix DNA-binding domain"/>
    <property type="match status" value="1"/>
</dbReference>
<keyword evidence="2" id="KW-0238">DNA-binding</keyword>
<feature type="domain" description="Response regulatory" evidence="5">
    <location>
        <begin position="2"/>
        <end position="118"/>
    </location>
</feature>
<dbReference type="CDD" id="cd06170">
    <property type="entry name" value="LuxR_C_like"/>
    <property type="match status" value="1"/>
</dbReference>
<dbReference type="InterPro" id="IPR016032">
    <property type="entry name" value="Sig_transdc_resp-reg_C-effctor"/>
</dbReference>
<reference evidence="6" key="1">
    <citation type="submission" date="2021-04" db="EMBL/GenBank/DDBJ databases">
        <title>Draft genome sequence data of methanotrophic Methylovulum sp. strain S1L and Methylomonas sp. strain S2AM isolated from boreal lake water columns.</title>
        <authorList>
            <person name="Rissanen A.J."/>
            <person name="Mangayil R."/>
            <person name="Svenning M.M."/>
            <person name="Khanongnuch R."/>
        </authorList>
    </citation>
    <scope>NUCLEOTIDE SEQUENCE</scope>
    <source>
        <strain evidence="6">S2AM</strain>
    </source>
</reference>
<dbReference type="PRINTS" id="PR00038">
    <property type="entry name" value="HTHLUXR"/>
</dbReference>
<dbReference type="InterPro" id="IPR000792">
    <property type="entry name" value="Tscrpt_reg_LuxR_C"/>
</dbReference>
<name>A0A975MLI1_9GAMM</name>
<dbReference type="SMART" id="SM00421">
    <property type="entry name" value="HTH_LUXR"/>
    <property type="match status" value="1"/>
</dbReference>
<dbReference type="AlphaFoldDB" id="A0A975MLI1"/>
<dbReference type="InterPro" id="IPR001789">
    <property type="entry name" value="Sig_transdc_resp-reg_receiver"/>
</dbReference>
<protein>
    <submittedName>
        <fullName evidence="6">Response regulator transcription factor</fullName>
    </submittedName>
</protein>
<evidence type="ECO:0000256" key="2">
    <source>
        <dbReference type="ARBA" id="ARBA00023125"/>
    </source>
</evidence>
<evidence type="ECO:0000256" key="3">
    <source>
        <dbReference type="PROSITE-ProRule" id="PRU00169"/>
    </source>
</evidence>
<dbReference type="Pfam" id="PF00072">
    <property type="entry name" value="Response_reg"/>
    <property type="match status" value="1"/>
</dbReference>
<sequence length="227" mass="25011">MNVLLIEDHFCAREGVANLLKQLFADIQVSEAETIDQGLAIAESVPLSLVLLDVNLPGKDGLIGLKLFRQQFPNLCMVMFSGFDDKDLVLEALGLGAMGFISKNLPRVVFVEALQDVLAGKLYLPVSIINQSGLALNFGRSQLPNRHRTEPQTLGLTVREFEVLAAVVQGKSNKLIARQLGIQEQTVKNHLRPVFLKLGVVRRTELLVKVFEMGVVFGRPEVGNNKL</sequence>
<accession>A0A975MLI1</accession>
<dbReference type="KEGG" id="mpad:KEF85_11980"/>
<keyword evidence="7" id="KW-1185">Reference proteome</keyword>
<dbReference type="GO" id="GO:0000160">
    <property type="term" value="P:phosphorelay signal transduction system"/>
    <property type="evidence" value="ECO:0007669"/>
    <property type="project" value="InterPro"/>
</dbReference>
<dbReference type="PROSITE" id="PS50110">
    <property type="entry name" value="RESPONSE_REGULATORY"/>
    <property type="match status" value="1"/>
</dbReference>
<dbReference type="InterPro" id="IPR039420">
    <property type="entry name" value="WalR-like"/>
</dbReference>
<organism evidence="6 7">
    <name type="scientific">Methylomonas paludis</name>
    <dbReference type="NCBI Taxonomy" id="1173101"/>
    <lineage>
        <taxon>Bacteria</taxon>
        <taxon>Pseudomonadati</taxon>
        <taxon>Pseudomonadota</taxon>
        <taxon>Gammaproteobacteria</taxon>
        <taxon>Methylococcales</taxon>
        <taxon>Methylococcaceae</taxon>
        <taxon>Methylomonas</taxon>
    </lineage>
</organism>
<dbReference type="InterPro" id="IPR011006">
    <property type="entry name" value="CheY-like_superfamily"/>
</dbReference>
<evidence type="ECO:0000259" key="5">
    <source>
        <dbReference type="PROSITE" id="PS50110"/>
    </source>
</evidence>
<dbReference type="PROSITE" id="PS50043">
    <property type="entry name" value="HTH_LUXR_2"/>
    <property type="match status" value="1"/>
</dbReference>
<proteinExistence type="predicted"/>
<evidence type="ECO:0000256" key="1">
    <source>
        <dbReference type="ARBA" id="ARBA00022553"/>
    </source>
</evidence>
<evidence type="ECO:0000259" key="4">
    <source>
        <dbReference type="PROSITE" id="PS50043"/>
    </source>
</evidence>
<dbReference type="InterPro" id="IPR036388">
    <property type="entry name" value="WH-like_DNA-bd_sf"/>
</dbReference>
<dbReference type="Pfam" id="PF00196">
    <property type="entry name" value="GerE"/>
    <property type="match status" value="1"/>
</dbReference>
<feature type="modified residue" description="4-aspartylphosphate" evidence="3">
    <location>
        <position position="53"/>
    </location>
</feature>
<dbReference type="InterPro" id="IPR058245">
    <property type="entry name" value="NreC/VraR/RcsB-like_REC"/>
</dbReference>
<dbReference type="CDD" id="cd17535">
    <property type="entry name" value="REC_NarL-like"/>
    <property type="match status" value="1"/>
</dbReference>
<dbReference type="PANTHER" id="PTHR43214">
    <property type="entry name" value="TWO-COMPONENT RESPONSE REGULATOR"/>
    <property type="match status" value="1"/>
</dbReference>
<dbReference type="EMBL" id="CP073754">
    <property type="protein sequence ID" value="QWF70066.1"/>
    <property type="molecule type" value="Genomic_DNA"/>
</dbReference>
<keyword evidence="1 3" id="KW-0597">Phosphoprotein</keyword>
<dbReference type="GO" id="GO:0006355">
    <property type="term" value="P:regulation of DNA-templated transcription"/>
    <property type="evidence" value="ECO:0007669"/>
    <property type="project" value="InterPro"/>
</dbReference>
<feature type="domain" description="HTH luxR-type" evidence="4">
    <location>
        <begin position="149"/>
        <end position="214"/>
    </location>
</feature>
<dbReference type="RefSeq" id="WP_215580873.1">
    <property type="nucleotide sequence ID" value="NZ_CP073754.1"/>
</dbReference>
<evidence type="ECO:0000313" key="7">
    <source>
        <dbReference type="Proteomes" id="UP000676649"/>
    </source>
</evidence>
<evidence type="ECO:0000313" key="6">
    <source>
        <dbReference type="EMBL" id="QWF70066.1"/>
    </source>
</evidence>
<dbReference type="Gene3D" id="3.40.50.2300">
    <property type="match status" value="1"/>
</dbReference>
<dbReference type="GO" id="GO:0003677">
    <property type="term" value="F:DNA binding"/>
    <property type="evidence" value="ECO:0007669"/>
    <property type="project" value="UniProtKB-KW"/>
</dbReference>
<dbReference type="SUPFAM" id="SSF46894">
    <property type="entry name" value="C-terminal effector domain of the bipartite response regulators"/>
    <property type="match status" value="1"/>
</dbReference>